<evidence type="ECO:0000256" key="7">
    <source>
        <dbReference type="SAM" id="SignalP"/>
    </source>
</evidence>
<name>A0A3R9MT60_ACHDE</name>
<keyword evidence="2" id="KW-1003">Cell membrane</keyword>
<keyword evidence="11" id="KW-1185">Reference proteome</keyword>
<reference evidence="8 10" key="1">
    <citation type="submission" date="2020-05" db="EMBL/GenBank/DDBJ databases">
        <title>FDA dAtabase for Regulatory Grade micrObial Sequences (FDA-ARGOS): Supporting development and validation of Infectious Disease Dx tests.</title>
        <authorList>
            <person name="Sproer C."/>
            <person name="Gronow S."/>
            <person name="Severitt S."/>
            <person name="Schroder I."/>
            <person name="Tallon L."/>
            <person name="Sadzewicz L."/>
            <person name="Zhao X."/>
            <person name="Vavikolanu K."/>
            <person name="Mehta A."/>
            <person name="Aluvathingal J."/>
            <person name="Nadendla S."/>
            <person name="Myers T."/>
            <person name="Yan Y."/>
            <person name="Sichtig H."/>
        </authorList>
    </citation>
    <scope>NUCLEOTIDE SEQUENCE [LARGE SCALE GENOMIC DNA]</scope>
    <source>
        <strain evidence="8 10">FDAARGOS_787</strain>
    </source>
</reference>
<evidence type="ECO:0000256" key="4">
    <source>
        <dbReference type="ARBA" id="ARBA00023136"/>
    </source>
</evidence>
<gene>
    <name evidence="9" type="ORF">AAIK43_27475</name>
    <name evidence="8" type="ORF">FOC81_27755</name>
</gene>
<feature type="chain" id="PRO_5030082837" evidence="7">
    <location>
        <begin position="19"/>
        <end position="42"/>
    </location>
</feature>
<evidence type="ECO:0000256" key="2">
    <source>
        <dbReference type="ARBA" id="ARBA00022475"/>
    </source>
</evidence>
<dbReference type="GO" id="GO:0016020">
    <property type="term" value="C:membrane"/>
    <property type="evidence" value="ECO:0007669"/>
    <property type="project" value="InterPro"/>
</dbReference>
<evidence type="ECO:0000313" key="10">
    <source>
        <dbReference type="Proteomes" id="UP000509782"/>
    </source>
</evidence>
<evidence type="ECO:0000256" key="5">
    <source>
        <dbReference type="ARBA" id="ARBA00023139"/>
    </source>
</evidence>
<keyword evidence="3 7" id="KW-0732">Signal</keyword>
<keyword evidence="6 8" id="KW-0449">Lipoprotein</keyword>
<dbReference type="GO" id="GO:0009636">
    <property type="term" value="P:response to toxic substance"/>
    <property type="evidence" value="ECO:0007669"/>
    <property type="project" value="InterPro"/>
</dbReference>
<comment type="similarity">
    <text evidence="1">Belongs to the EcnA/EcnB lipoprotein family.</text>
</comment>
<dbReference type="AlphaFoldDB" id="A0A3R9MT60"/>
<dbReference type="PROSITE" id="PS51257">
    <property type="entry name" value="PROKAR_LIPOPROTEIN"/>
    <property type="match status" value="1"/>
</dbReference>
<dbReference type="Pfam" id="PF08085">
    <property type="entry name" value="Entericidin"/>
    <property type="match status" value="1"/>
</dbReference>
<evidence type="ECO:0000256" key="3">
    <source>
        <dbReference type="ARBA" id="ARBA00022729"/>
    </source>
</evidence>
<evidence type="ECO:0000313" key="8">
    <source>
        <dbReference type="EMBL" id="QKQ50300.1"/>
    </source>
</evidence>
<reference evidence="9 11" key="2">
    <citation type="submission" date="2024-05" db="EMBL/GenBank/DDBJ databases">
        <title>Achromobacter denitrificans. BP1, complete genome.</title>
        <authorList>
            <person name="Zhang B."/>
        </authorList>
    </citation>
    <scope>NUCLEOTIDE SEQUENCE [LARGE SCALE GENOMIC DNA]</scope>
    <source>
        <strain evidence="9 11">BP1</strain>
    </source>
</reference>
<evidence type="ECO:0000256" key="6">
    <source>
        <dbReference type="ARBA" id="ARBA00023288"/>
    </source>
</evidence>
<accession>A0A3R9MT60</accession>
<dbReference type="InterPro" id="IPR012556">
    <property type="entry name" value="Entericidin"/>
</dbReference>
<protein>
    <submittedName>
        <fullName evidence="8">Entericidin A/B family lipoprotein</fullName>
    </submittedName>
</protein>
<dbReference type="EMBL" id="CP054569">
    <property type="protein sequence ID" value="QKQ50300.1"/>
    <property type="molecule type" value="Genomic_DNA"/>
</dbReference>
<dbReference type="EMBL" id="CP154792">
    <property type="protein sequence ID" value="XAN15093.1"/>
    <property type="molecule type" value="Genomic_DNA"/>
</dbReference>
<dbReference type="Proteomes" id="UP001446337">
    <property type="component" value="Chromosome"/>
</dbReference>
<sequence length="42" mass="4513">MTHRIWLALMLAVAAITAGCNTMEGAGKDIERGGEKIQQKAQ</sequence>
<evidence type="ECO:0000313" key="9">
    <source>
        <dbReference type="EMBL" id="XAN15093.1"/>
    </source>
</evidence>
<evidence type="ECO:0000256" key="1">
    <source>
        <dbReference type="ARBA" id="ARBA00010296"/>
    </source>
</evidence>
<keyword evidence="4" id="KW-0472">Membrane</keyword>
<dbReference type="Proteomes" id="UP000509782">
    <property type="component" value="Chromosome"/>
</dbReference>
<keyword evidence="5" id="KW-0564">Palmitate</keyword>
<proteinExistence type="inferred from homology"/>
<organism evidence="8 10">
    <name type="scientific">Achromobacter denitrificans</name>
    <name type="common">Alcaligenes denitrificans</name>
    <dbReference type="NCBI Taxonomy" id="32002"/>
    <lineage>
        <taxon>Bacteria</taxon>
        <taxon>Pseudomonadati</taxon>
        <taxon>Pseudomonadota</taxon>
        <taxon>Betaproteobacteria</taxon>
        <taxon>Burkholderiales</taxon>
        <taxon>Alcaligenaceae</taxon>
        <taxon>Achromobacter</taxon>
    </lineage>
</organism>
<dbReference type="RefSeq" id="WP_088146181.1">
    <property type="nucleotide sequence ID" value="NZ_CADIKP010000027.1"/>
</dbReference>
<dbReference type="OrthoDB" id="9181810at2"/>
<evidence type="ECO:0000313" key="11">
    <source>
        <dbReference type="Proteomes" id="UP001446337"/>
    </source>
</evidence>
<feature type="signal peptide" evidence="7">
    <location>
        <begin position="1"/>
        <end position="18"/>
    </location>
</feature>